<proteinExistence type="predicted"/>
<feature type="domain" description="Glycosyltransferase subfamily 4-like N-terminal" evidence="3">
    <location>
        <begin position="13"/>
        <end position="213"/>
    </location>
</feature>
<dbReference type="SUPFAM" id="SSF53756">
    <property type="entry name" value="UDP-Glycosyltransferase/glycogen phosphorylase"/>
    <property type="match status" value="1"/>
</dbReference>
<reference evidence="4 5" key="1">
    <citation type="submission" date="2021-10" db="EMBL/GenBank/DDBJ databases">
        <title>Anaerobic single-cell dispensing facilitates the cultivation of human gut bacteria.</title>
        <authorList>
            <person name="Afrizal A."/>
        </authorList>
    </citation>
    <scope>NUCLEOTIDE SEQUENCE [LARGE SCALE GENOMIC DNA]</scope>
    <source>
        <strain evidence="4 5">CLA-AA-H276</strain>
    </source>
</reference>
<dbReference type="PANTHER" id="PTHR46401">
    <property type="entry name" value="GLYCOSYLTRANSFERASE WBBK-RELATED"/>
    <property type="match status" value="1"/>
</dbReference>
<dbReference type="GO" id="GO:0016757">
    <property type="term" value="F:glycosyltransferase activity"/>
    <property type="evidence" value="ECO:0007669"/>
    <property type="project" value="UniProtKB-KW"/>
</dbReference>
<comment type="caution">
    <text evidence="4">The sequence shown here is derived from an EMBL/GenBank/DDBJ whole genome shotgun (WGS) entry which is preliminary data.</text>
</comment>
<organism evidence="4 5">
    <name type="scientific">Hominiventricola filiformis</name>
    <dbReference type="NCBI Taxonomy" id="2885352"/>
    <lineage>
        <taxon>Bacteria</taxon>
        <taxon>Bacillati</taxon>
        <taxon>Bacillota</taxon>
        <taxon>Clostridia</taxon>
        <taxon>Lachnospirales</taxon>
        <taxon>Lachnospiraceae</taxon>
        <taxon>Hominiventricola</taxon>
    </lineage>
</organism>
<dbReference type="GO" id="GO:0009103">
    <property type="term" value="P:lipopolysaccharide biosynthetic process"/>
    <property type="evidence" value="ECO:0007669"/>
    <property type="project" value="TreeGrafter"/>
</dbReference>
<dbReference type="PANTHER" id="PTHR46401:SF2">
    <property type="entry name" value="GLYCOSYLTRANSFERASE WBBK-RELATED"/>
    <property type="match status" value="1"/>
</dbReference>
<dbReference type="Pfam" id="PF13439">
    <property type="entry name" value="Glyco_transf_4"/>
    <property type="match status" value="1"/>
</dbReference>
<dbReference type="EC" id="2.4.-.-" evidence="4"/>
<evidence type="ECO:0000259" key="2">
    <source>
        <dbReference type="Pfam" id="PF00534"/>
    </source>
</evidence>
<sequence>MNILYLNTTYLCGGAEKVANQIFDGMRERGHHVYEIVSYHKKSEQLKEGIHVLYPSMPMLLFNRLITRNHSNTSLCIPYSRLKIIRFIKKHNIDLIHIHNAHGNFLGIHDIQKLSEICPVIWTVHDFWPLTGHCTYPTGCPDLWRSGCLHCPQLANYPPIRKDIARKLLAEKHSSFQQKNIHYVVPSHWMLKQFRQSHLAAEHCSMIYNSLNPAEWKTYDKTELRKKYHIPQNMKVLAFVAADPDKPLKGMSILLNALQQISSPESYLLLIAGQSESFSKNCKKEFQIRSFGYLTDQKKMNEFYSLADLLINPSTYETFGLVTIESMASGTPVAAFSICAMPEILTDDCGWCIPVPDSSLLAHTIETAFSNTSQRKVMEKAARSRIETIFSEKQMLDSYETLYHQVLNH</sequence>
<keyword evidence="5" id="KW-1185">Reference proteome</keyword>
<keyword evidence="1 4" id="KW-0808">Transferase</keyword>
<dbReference type="AlphaFoldDB" id="A0AAE3A7P3"/>
<dbReference type="Gene3D" id="3.40.50.2000">
    <property type="entry name" value="Glycogen Phosphorylase B"/>
    <property type="match status" value="2"/>
</dbReference>
<keyword evidence="4" id="KW-0328">Glycosyltransferase</keyword>
<dbReference type="Pfam" id="PF00534">
    <property type="entry name" value="Glycos_transf_1"/>
    <property type="match status" value="1"/>
</dbReference>
<name>A0AAE3A7P3_9FIRM</name>
<evidence type="ECO:0000256" key="1">
    <source>
        <dbReference type="ARBA" id="ARBA00022679"/>
    </source>
</evidence>
<dbReference type="InterPro" id="IPR001296">
    <property type="entry name" value="Glyco_trans_1"/>
</dbReference>
<dbReference type="Proteomes" id="UP001198220">
    <property type="component" value="Unassembled WGS sequence"/>
</dbReference>
<accession>A0AAE3A7P3</accession>
<evidence type="ECO:0000259" key="3">
    <source>
        <dbReference type="Pfam" id="PF13439"/>
    </source>
</evidence>
<gene>
    <name evidence="4" type="ORF">LKD36_04130</name>
</gene>
<dbReference type="EMBL" id="JAJEPS010000002">
    <property type="protein sequence ID" value="MCC2125365.1"/>
    <property type="molecule type" value="Genomic_DNA"/>
</dbReference>
<evidence type="ECO:0000313" key="4">
    <source>
        <dbReference type="EMBL" id="MCC2125365.1"/>
    </source>
</evidence>
<dbReference type="InterPro" id="IPR028098">
    <property type="entry name" value="Glyco_trans_4-like_N"/>
</dbReference>
<feature type="domain" description="Glycosyl transferase family 1" evidence="2">
    <location>
        <begin position="220"/>
        <end position="384"/>
    </location>
</feature>
<protein>
    <submittedName>
        <fullName evidence="4">Glycosyltransferase</fullName>
        <ecNumber evidence="4">2.4.-.-</ecNumber>
    </submittedName>
</protein>
<evidence type="ECO:0000313" key="5">
    <source>
        <dbReference type="Proteomes" id="UP001198220"/>
    </source>
</evidence>